<dbReference type="InterPro" id="IPR001245">
    <property type="entry name" value="Ser-Thr/Tyr_kinase_cat_dom"/>
</dbReference>
<keyword evidence="4" id="KW-0732">Signal</keyword>
<name>A0A2K3MDS1_TRIPR</name>
<dbReference type="PANTHER" id="PTHR27009">
    <property type="entry name" value="RUST RESISTANCE KINASE LR10-RELATED"/>
    <property type="match status" value="1"/>
</dbReference>
<keyword evidence="10" id="KW-0675">Receptor</keyword>
<proteinExistence type="predicted"/>
<evidence type="ECO:0000256" key="4">
    <source>
        <dbReference type="ARBA" id="ARBA00022729"/>
    </source>
</evidence>
<reference evidence="10 11" key="2">
    <citation type="journal article" date="2017" name="Front. Plant Sci.">
        <title>Gene Classification and Mining of Molecular Markers Useful in Red Clover (Trifolium pratense) Breeding.</title>
        <authorList>
            <person name="Istvanek J."/>
            <person name="Dluhosova J."/>
            <person name="Dluhos P."/>
            <person name="Patkova L."/>
            <person name="Nedelnik J."/>
            <person name="Repkova J."/>
        </authorList>
    </citation>
    <scope>NUCLEOTIDE SEQUENCE [LARGE SCALE GENOMIC DNA]</scope>
    <source>
        <strain evidence="11">cv. Tatra</strain>
        <tissue evidence="10">Young leaves</tissue>
    </source>
</reference>
<dbReference type="GO" id="GO:0005524">
    <property type="term" value="F:ATP binding"/>
    <property type="evidence" value="ECO:0007669"/>
    <property type="project" value="UniProtKB-UniRule"/>
</dbReference>
<keyword evidence="3" id="KW-0812">Transmembrane</keyword>
<dbReference type="GO" id="GO:0016020">
    <property type="term" value="C:membrane"/>
    <property type="evidence" value="ECO:0007669"/>
    <property type="project" value="UniProtKB-SubCell"/>
</dbReference>
<keyword evidence="2" id="KW-0723">Serine/threonine-protein kinase</keyword>
<gene>
    <name evidence="10" type="ORF">L195_g045049</name>
</gene>
<evidence type="ECO:0000259" key="9">
    <source>
        <dbReference type="PROSITE" id="PS50011"/>
    </source>
</evidence>
<dbReference type="InterPro" id="IPR045874">
    <property type="entry name" value="LRK10/LRL21-25-like"/>
</dbReference>
<dbReference type="PROSITE" id="PS00107">
    <property type="entry name" value="PROTEIN_KINASE_ATP"/>
    <property type="match status" value="1"/>
</dbReference>
<feature type="non-terminal residue" evidence="10">
    <location>
        <position position="46"/>
    </location>
</feature>
<dbReference type="InterPro" id="IPR017441">
    <property type="entry name" value="Protein_kinase_ATP_BS"/>
</dbReference>
<dbReference type="InterPro" id="IPR000719">
    <property type="entry name" value="Prot_kinase_dom"/>
</dbReference>
<dbReference type="PROSITE" id="PS50011">
    <property type="entry name" value="PROTEIN_KINASE_DOM"/>
    <property type="match status" value="1"/>
</dbReference>
<evidence type="ECO:0000256" key="7">
    <source>
        <dbReference type="ARBA" id="ARBA00023180"/>
    </source>
</evidence>
<reference evidence="10 11" key="1">
    <citation type="journal article" date="2014" name="Am. J. Bot.">
        <title>Genome assembly and annotation for red clover (Trifolium pratense; Fabaceae).</title>
        <authorList>
            <person name="Istvanek J."/>
            <person name="Jaros M."/>
            <person name="Krenek A."/>
            <person name="Repkova J."/>
        </authorList>
    </citation>
    <scope>NUCLEOTIDE SEQUENCE [LARGE SCALE GENOMIC DNA]</scope>
    <source>
        <strain evidence="11">cv. Tatra</strain>
        <tissue evidence="10">Young leaves</tissue>
    </source>
</reference>
<organism evidence="10 11">
    <name type="scientific">Trifolium pratense</name>
    <name type="common">Red clover</name>
    <dbReference type="NCBI Taxonomy" id="57577"/>
    <lineage>
        <taxon>Eukaryota</taxon>
        <taxon>Viridiplantae</taxon>
        <taxon>Streptophyta</taxon>
        <taxon>Embryophyta</taxon>
        <taxon>Tracheophyta</taxon>
        <taxon>Spermatophyta</taxon>
        <taxon>Magnoliopsida</taxon>
        <taxon>eudicotyledons</taxon>
        <taxon>Gunneridae</taxon>
        <taxon>Pentapetalae</taxon>
        <taxon>rosids</taxon>
        <taxon>fabids</taxon>
        <taxon>Fabales</taxon>
        <taxon>Fabaceae</taxon>
        <taxon>Papilionoideae</taxon>
        <taxon>50 kb inversion clade</taxon>
        <taxon>NPAAA clade</taxon>
        <taxon>Hologalegina</taxon>
        <taxon>IRL clade</taxon>
        <taxon>Trifolieae</taxon>
        <taxon>Trifolium</taxon>
    </lineage>
</organism>
<evidence type="ECO:0000256" key="5">
    <source>
        <dbReference type="ARBA" id="ARBA00022989"/>
    </source>
</evidence>
<evidence type="ECO:0000256" key="8">
    <source>
        <dbReference type="PROSITE-ProRule" id="PRU10141"/>
    </source>
</evidence>
<evidence type="ECO:0000313" key="10">
    <source>
        <dbReference type="EMBL" id="PNX88934.1"/>
    </source>
</evidence>
<evidence type="ECO:0000256" key="6">
    <source>
        <dbReference type="ARBA" id="ARBA00023136"/>
    </source>
</evidence>
<keyword evidence="10" id="KW-0418">Kinase</keyword>
<comment type="subcellular location">
    <subcellularLocation>
        <location evidence="1">Membrane</location>
        <topology evidence="1">Single-pass type I membrane protein</topology>
    </subcellularLocation>
</comment>
<accession>A0A2K3MDS1</accession>
<dbReference type="Gene3D" id="3.30.200.20">
    <property type="entry name" value="Phosphorylase Kinase, domain 1"/>
    <property type="match status" value="1"/>
</dbReference>
<keyword evidence="8" id="KW-0547">Nucleotide-binding</keyword>
<sequence>MTNNFEVKLGQGGYGTVYKGKLLNDRHVAVKILNASKGNGEEFMNE</sequence>
<dbReference type="Pfam" id="PF07714">
    <property type="entry name" value="PK_Tyr_Ser-Thr"/>
    <property type="match status" value="1"/>
</dbReference>
<keyword evidence="7" id="KW-0325">Glycoprotein</keyword>
<dbReference type="EMBL" id="ASHM01058138">
    <property type="protein sequence ID" value="PNX88934.1"/>
    <property type="molecule type" value="Genomic_DNA"/>
</dbReference>
<evidence type="ECO:0000256" key="2">
    <source>
        <dbReference type="ARBA" id="ARBA00022527"/>
    </source>
</evidence>
<evidence type="ECO:0000313" key="11">
    <source>
        <dbReference type="Proteomes" id="UP000236291"/>
    </source>
</evidence>
<dbReference type="STRING" id="57577.A0A2K3MDS1"/>
<dbReference type="InterPro" id="IPR011009">
    <property type="entry name" value="Kinase-like_dom_sf"/>
</dbReference>
<evidence type="ECO:0000256" key="3">
    <source>
        <dbReference type="ARBA" id="ARBA00022692"/>
    </source>
</evidence>
<keyword evidence="6" id="KW-0472">Membrane</keyword>
<keyword evidence="10" id="KW-0808">Transferase</keyword>
<dbReference type="SUPFAM" id="SSF56112">
    <property type="entry name" value="Protein kinase-like (PK-like)"/>
    <property type="match status" value="1"/>
</dbReference>
<feature type="binding site" evidence="8">
    <location>
        <position position="31"/>
    </location>
    <ligand>
        <name>ATP</name>
        <dbReference type="ChEBI" id="CHEBI:30616"/>
    </ligand>
</feature>
<keyword evidence="5" id="KW-1133">Transmembrane helix</keyword>
<keyword evidence="8" id="KW-0067">ATP-binding</keyword>
<comment type="caution">
    <text evidence="10">The sequence shown here is derived from an EMBL/GenBank/DDBJ whole genome shotgun (WGS) entry which is preliminary data.</text>
</comment>
<feature type="domain" description="Protein kinase" evidence="9">
    <location>
        <begin position="3"/>
        <end position="46"/>
    </location>
</feature>
<dbReference type="GO" id="GO:0004674">
    <property type="term" value="F:protein serine/threonine kinase activity"/>
    <property type="evidence" value="ECO:0007669"/>
    <property type="project" value="UniProtKB-KW"/>
</dbReference>
<protein>
    <submittedName>
        <fullName evidence="10">Receptor-like protein kinase</fullName>
    </submittedName>
</protein>
<dbReference type="Proteomes" id="UP000236291">
    <property type="component" value="Unassembled WGS sequence"/>
</dbReference>
<evidence type="ECO:0000256" key="1">
    <source>
        <dbReference type="ARBA" id="ARBA00004479"/>
    </source>
</evidence>
<dbReference type="AlphaFoldDB" id="A0A2K3MDS1"/>